<comment type="similarity">
    <text evidence="10">Belongs to the NAD-dependent DNA ligase family. LigA subfamily.</text>
</comment>
<dbReference type="InterPro" id="IPR041663">
    <property type="entry name" value="DisA/LigA_HHH"/>
</dbReference>
<dbReference type="SUPFAM" id="SSF52113">
    <property type="entry name" value="BRCT domain"/>
    <property type="match status" value="1"/>
</dbReference>
<evidence type="ECO:0000256" key="5">
    <source>
        <dbReference type="ARBA" id="ARBA00022833"/>
    </source>
</evidence>
<keyword evidence="8 10" id="KW-0234">DNA repair</keyword>
<keyword evidence="7 10" id="KW-0520">NAD</keyword>
<dbReference type="Gene3D" id="1.10.287.610">
    <property type="entry name" value="Helix hairpin bin"/>
    <property type="match status" value="1"/>
</dbReference>
<dbReference type="PANTHER" id="PTHR23389">
    <property type="entry name" value="CHROMOSOME TRANSMISSION FIDELITY FACTOR 18"/>
    <property type="match status" value="1"/>
</dbReference>
<dbReference type="Pfam" id="PF03120">
    <property type="entry name" value="OB_DNA_ligase"/>
    <property type="match status" value="1"/>
</dbReference>
<dbReference type="NCBIfam" id="NF005932">
    <property type="entry name" value="PRK07956.1"/>
    <property type="match status" value="1"/>
</dbReference>
<feature type="binding site" evidence="10">
    <location>
        <position position="401"/>
    </location>
    <ligand>
        <name>Zn(2+)</name>
        <dbReference type="ChEBI" id="CHEBI:29105"/>
    </ligand>
</feature>
<dbReference type="GO" id="GO:0006281">
    <property type="term" value="P:DNA repair"/>
    <property type="evidence" value="ECO:0007669"/>
    <property type="project" value="UniProtKB-KW"/>
</dbReference>
<evidence type="ECO:0000256" key="3">
    <source>
        <dbReference type="ARBA" id="ARBA00022723"/>
    </source>
</evidence>
<reference evidence="12" key="2">
    <citation type="submission" date="2022-07" db="EMBL/GenBank/DDBJ databases">
        <title>Complete genome of Mycoplasma caviae type strain G122.</title>
        <authorList>
            <person name="Spergser J."/>
        </authorList>
    </citation>
    <scope>NUCLEOTIDE SEQUENCE</scope>
    <source>
        <strain evidence="12">G122</strain>
    </source>
</reference>
<dbReference type="PROSITE" id="PS50172">
    <property type="entry name" value="BRCT"/>
    <property type="match status" value="1"/>
</dbReference>
<feature type="binding site" evidence="10">
    <location>
        <position position="404"/>
    </location>
    <ligand>
        <name>Zn(2+)</name>
        <dbReference type="ChEBI" id="CHEBI:29105"/>
    </ligand>
</feature>
<evidence type="ECO:0000256" key="9">
    <source>
        <dbReference type="ARBA" id="ARBA00034005"/>
    </source>
</evidence>
<keyword evidence="2 10" id="KW-0235">DNA replication</keyword>
<evidence type="ECO:0000313" key="12">
    <source>
        <dbReference type="EMBL" id="UUD35678.1"/>
    </source>
</evidence>
<dbReference type="SUPFAM" id="SSF56091">
    <property type="entry name" value="DNA ligase/mRNA capping enzyme, catalytic domain"/>
    <property type="match status" value="1"/>
</dbReference>
<dbReference type="EMBL" id="CP101806">
    <property type="protein sequence ID" value="UUD35678.1"/>
    <property type="molecule type" value="Genomic_DNA"/>
</dbReference>
<comment type="function">
    <text evidence="10">DNA ligase that catalyzes the formation of phosphodiester linkages between 5'-phosphoryl and 3'-hydroxyl groups in double-stranded DNA using NAD as a coenzyme and as the energy source for the reaction. It is essential for DNA replication and repair of damaged DNA.</text>
</comment>
<feature type="binding site" evidence="10">
    <location>
        <position position="310"/>
    </location>
    <ligand>
        <name>NAD(+)</name>
        <dbReference type="ChEBI" id="CHEBI:57540"/>
    </ligand>
</feature>
<keyword evidence="4 10" id="KW-0227">DNA damage</keyword>
<dbReference type="Pfam" id="PF12826">
    <property type="entry name" value="HHH_2"/>
    <property type="match status" value="1"/>
</dbReference>
<evidence type="ECO:0000256" key="10">
    <source>
        <dbReference type="HAMAP-Rule" id="MF_01588"/>
    </source>
</evidence>
<dbReference type="CDD" id="cd00114">
    <property type="entry name" value="LIGANc"/>
    <property type="match status" value="1"/>
</dbReference>
<dbReference type="InterPro" id="IPR001357">
    <property type="entry name" value="BRCT_dom"/>
</dbReference>
<dbReference type="InterPro" id="IPR001679">
    <property type="entry name" value="DNA_ligase"/>
</dbReference>
<dbReference type="GO" id="GO:0006260">
    <property type="term" value="P:DNA replication"/>
    <property type="evidence" value="ECO:0007669"/>
    <property type="project" value="UniProtKB-KW"/>
</dbReference>
<dbReference type="SMART" id="SM00532">
    <property type="entry name" value="LIGANc"/>
    <property type="match status" value="1"/>
</dbReference>
<feature type="binding site" evidence="10">
    <location>
        <position position="114"/>
    </location>
    <ligand>
        <name>NAD(+)</name>
        <dbReference type="ChEBI" id="CHEBI:57540"/>
    </ligand>
</feature>
<dbReference type="InterPro" id="IPR036420">
    <property type="entry name" value="BRCT_dom_sf"/>
</dbReference>
<dbReference type="InterPro" id="IPR013840">
    <property type="entry name" value="DNAligase_N"/>
</dbReference>
<dbReference type="NCBIfam" id="TIGR00575">
    <property type="entry name" value="dnlj"/>
    <property type="match status" value="1"/>
</dbReference>
<dbReference type="RefSeq" id="WP_164535710.1">
    <property type="nucleotide sequence ID" value="NZ_CP101806.1"/>
</dbReference>
<dbReference type="Gene3D" id="1.10.150.20">
    <property type="entry name" value="5' to 3' exonuclease, C-terminal subdomain"/>
    <property type="match status" value="2"/>
</dbReference>
<name>A0A3P8MEE2_9BACT</name>
<evidence type="ECO:0000256" key="8">
    <source>
        <dbReference type="ARBA" id="ARBA00023204"/>
    </source>
</evidence>
<evidence type="ECO:0000259" key="11">
    <source>
        <dbReference type="PROSITE" id="PS50172"/>
    </source>
</evidence>
<dbReference type="AlphaFoldDB" id="A0A3P8MEE2"/>
<keyword evidence="6 10" id="KW-0460">Magnesium</keyword>
<dbReference type="InterPro" id="IPR018239">
    <property type="entry name" value="DNA_ligase_AS"/>
</dbReference>
<gene>
    <name evidence="10 13" type="primary">ligA</name>
    <name evidence="13" type="ORF">NCTC10126_00053</name>
    <name evidence="12" type="ORF">NPA07_02280</name>
</gene>
<dbReference type="EMBL" id="UZVY01000001">
    <property type="protein sequence ID" value="VDR41576.1"/>
    <property type="molecule type" value="Genomic_DNA"/>
</dbReference>
<dbReference type="Pfam" id="PF00533">
    <property type="entry name" value="BRCT"/>
    <property type="match status" value="1"/>
</dbReference>
<evidence type="ECO:0000313" key="13">
    <source>
        <dbReference type="EMBL" id="VDR41576.1"/>
    </source>
</evidence>
<feature type="binding site" evidence="10">
    <location>
        <begin position="34"/>
        <end position="38"/>
    </location>
    <ligand>
        <name>NAD(+)</name>
        <dbReference type="ChEBI" id="CHEBI:57540"/>
    </ligand>
</feature>
<reference evidence="13 14" key="1">
    <citation type="submission" date="2018-12" db="EMBL/GenBank/DDBJ databases">
        <authorList>
            <consortium name="Pathogen Informatics"/>
        </authorList>
    </citation>
    <scope>NUCLEOTIDE SEQUENCE [LARGE SCALE GENOMIC DNA]</scope>
    <source>
        <strain evidence="13 14">NCTC10126</strain>
    </source>
</reference>
<dbReference type="GO" id="GO:0046872">
    <property type="term" value="F:metal ion binding"/>
    <property type="evidence" value="ECO:0007669"/>
    <property type="project" value="UniProtKB-KW"/>
</dbReference>
<comment type="catalytic activity">
    <reaction evidence="9 10">
        <text>NAD(+) + (deoxyribonucleotide)n-3'-hydroxyl + 5'-phospho-(deoxyribonucleotide)m = (deoxyribonucleotide)n+m + AMP + beta-nicotinamide D-nucleotide.</text>
        <dbReference type="EC" id="6.5.1.2"/>
    </reaction>
</comment>
<feature type="binding site" evidence="10">
    <location>
        <position position="137"/>
    </location>
    <ligand>
        <name>NAD(+)</name>
        <dbReference type="ChEBI" id="CHEBI:57540"/>
    </ligand>
</feature>
<keyword evidence="15" id="KW-1185">Reference proteome</keyword>
<feature type="binding site" evidence="10">
    <location>
        <position position="286"/>
    </location>
    <ligand>
        <name>NAD(+)</name>
        <dbReference type="ChEBI" id="CHEBI:57540"/>
    </ligand>
</feature>
<dbReference type="InterPro" id="IPR012340">
    <property type="entry name" value="NA-bd_OB-fold"/>
</dbReference>
<evidence type="ECO:0000256" key="2">
    <source>
        <dbReference type="ARBA" id="ARBA00022705"/>
    </source>
</evidence>
<dbReference type="SUPFAM" id="SSF47781">
    <property type="entry name" value="RuvA domain 2-like"/>
    <property type="match status" value="1"/>
</dbReference>
<feature type="binding site" evidence="10">
    <location>
        <position position="424"/>
    </location>
    <ligand>
        <name>Zn(2+)</name>
        <dbReference type="ChEBI" id="CHEBI:29105"/>
    </ligand>
</feature>
<dbReference type="GO" id="GO:0003911">
    <property type="term" value="F:DNA ligase (NAD+) activity"/>
    <property type="evidence" value="ECO:0007669"/>
    <property type="project" value="UniProtKB-UniRule"/>
</dbReference>
<evidence type="ECO:0000256" key="7">
    <source>
        <dbReference type="ARBA" id="ARBA00023027"/>
    </source>
</evidence>
<dbReference type="HAMAP" id="MF_01588">
    <property type="entry name" value="DNA_ligase_A"/>
    <property type="match status" value="1"/>
</dbReference>
<organism evidence="13 14">
    <name type="scientific">Mycoplasmopsis caviae</name>
    <dbReference type="NCBI Taxonomy" id="55603"/>
    <lineage>
        <taxon>Bacteria</taxon>
        <taxon>Bacillati</taxon>
        <taxon>Mycoplasmatota</taxon>
        <taxon>Mycoplasmoidales</taxon>
        <taxon>Metamycoplasmataceae</taxon>
        <taxon>Mycoplasmopsis</taxon>
    </lineage>
</organism>
<dbReference type="PROSITE" id="PS01055">
    <property type="entry name" value="DNA_LIGASE_N1"/>
    <property type="match status" value="1"/>
</dbReference>
<accession>A0A3P8MEE2</accession>
<evidence type="ECO:0000313" key="14">
    <source>
        <dbReference type="Proteomes" id="UP000280036"/>
    </source>
</evidence>
<keyword evidence="1 10" id="KW-0436">Ligase</keyword>
<dbReference type="Gene3D" id="3.40.50.10190">
    <property type="entry name" value="BRCT domain"/>
    <property type="match status" value="1"/>
</dbReference>
<dbReference type="Gene3D" id="3.30.470.30">
    <property type="entry name" value="DNA ligase/mRNA capping enzyme"/>
    <property type="match status" value="1"/>
</dbReference>
<evidence type="ECO:0000256" key="1">
    <source>
        <dbReference type="ARBA" id="ARBA00022598"/>
    </source>
</evidence>
<dbReference type="Pfam" id="PF01653">
    <property type="entry name" value="DNA_ligase_aden"/>
    <property type="match status" value="1"/>
</dbReference>
<comment type="cofactor">
    <cofactor evidence="10">
        <name>Mg(2+)</name>
        <dbReference type="ChEBI" id="CHEBI:18420"/>
    </cofactor>
    <cofactor evidence="10">
        <name>Mn(2+)</name>
        <dbReference type="ChEBI" id="CHEBI:29035"/>
    </cofactor>
</comment>
<proteinExistence type="inferred from homology"/>
<evidence type="ECO:0000256" key="4">
    <source>
        <dbReference type="ARBA" id="ARBA00022763"/>
    </source>
</evidence>
<dbReference type="PIRSF" id="PIRSF001604">
    <property type="entry name" value="LigA"/>
    <property type="match status" value="1"/>
</dbReference>
<dbReference type="InterPro" id="IPR004150">
    <property type="entry name" value="NAD_DNA_ligase_OB"/>
</dbReference>
<sequence length="660" mass="75170">MNKSEIKNKIVELRDKLNKWNKEYYQDNNPSVSDLEYDKTLLELEELEKKYPQYIYAGSPSLILGSFADNKFKKVVHKKPMLSLSKAYEYAEIEKFVSNIEKIVPIENINFSVEPKIDGLSISLHYKNGFLSQALTRGDGQEGEDVSENIYQIKSIPKFINYDAELEVRGEIFLPKAQFNRLNSQLISAGEKPFANPRNAASGTLRQLDATIVKQRNLSAFLYELVDPHSHNIKTQEEAINFLISLGIPTNPLFKLVEVEELEEAISSFAEIKDKLDYDADGLVIKLNDLRYWDKMGRTAKFPKHSIAFKYEVETATSIIKDIKTTVGRTGKITYIANLEPVELNQTIVRAATLHNFNFIKDLNINIGDQVQIVKAGEIIPKVLSLVKKRSGDTFEKVQNCPCCNSKLIEIENNVDQFCINNQCAEMIINSIYHFASRKSLNIVGLGLSTVKDLYKNNLVKNIEDIFNLHLHKEELLKLERYADQKVNNLLNNIEKAKESTFSKILFALGIKHIGERAAKLISKQYSNFSQLIYEKDTLEKISTINNIGPKIIESLKEYLNKQENIDLLLKFDNLFKYQKNTQINSEKLTNLSFVITGKLNNARDYYIDLIETNGGKVSSSVSAKTSYLLAGDDAGSKLDKAKKLNIKIINEDEFNQLLK</sequence>
<feature type="active site" description="N6-AMP-lysine intermediate" evidence="10">
    <location>
        <position position="116"/>
    </location>
</feature>
<evidence type="ECO:0000313" key="15">
    <source>
        <dbReference type="Proteomes" id="UP001058569"/>
    </source>
</evidence>
<dbReference type="SUPFAM" id="SSF50249">
    <property type="entry name" value="Nucleic acid-binding proteins"/>
    <property type="match status" value="1"/>
</dbReference>
<dbReference type="Proteomes" id="UP000280036">
    <property type="component" value="Unassembled WGS sequence"/>
</dbReference>
<keyword evidence="10" id="KW-0464">Manganese</keyword>
<dbReference type="Proteomes" id="UP001058569">
    <property type="component" value="Chromosome"/>
</dbReference>
<dbReference type="SMART" id="SM00292">
    <property type="entry name" value="BRCT"/>
    <property type="match status" value="1"/>
</dbReference>
<dbReference type="GO" id="GO:0005829">
    <property type="term" value="C:cytosol"/>
    <property type="evidence" value="ECO:0007669"/>
    <property type="project" value="TreeGrafter"/>
</dbReference>
<dbReference type="PANTHER" id="PTHR23389:SF9">
    <property type="entry name" value="DNA LIGASE"/>
    <property type="match status" value="1"/>
</dbReference>
<protein>
    <recommendedName>
        <fullName evidence="10">DNA ligase</fullName>
        <ecNumber evidence="10">6.5.1.2</ecNumber>
    </recommendedName>
    <alternativeName>
        <fullName evidence="10">Polydeoxyribonucleotide synthase [NAD(+)]</fullName>
    </alternativeName>
</protein>
<dbReference type="Gene3D" id="2.40.50.140">
    <property type="entry name" value="Nucleic acid-binding proteins"/>
    <property type="match status" value="1"/>
</dbReference>
<feature type="domain" description="BRCT" evidence="11">
    <location>
        <begin position="584"/>
        <end position="660"/>
    </location>
</feature>
<feature type="binding site" evidence="10">
    <location>
        <position position="171"/>
    </location>
    <ligand>
        <name>NAD(+)</name>
        <dbReference type="ChEBI" id="CHEBI:57540"/>
    </ligand>
</feature>
<keyword evidence="3 10" id="KW-0479">Metal-binding</keyword>
<dbReference type="InterPro" id="IPR013839">
    <property type="entry name" value="DNAligase_adenylation"/>
</dbReference>
<feature type="binding site" evidence="10">
    <location>
        <position position="419"/>
    </location>
    <ligand>
        <name>Zn(2+)</name>
        <dbReference type="ChEBI" id="CHEBI:29105"/>
    </ligand>
</feature>
<evidence type="ECO:0000256" key="6">
    <source>
        <dbReference type="ARBA" id="ARBA00022842"/>
    </source>
</evidence>
<dbReference type="CDD" id="cd17748">
    <property type="entry name" value="BRCT_DNA_ligase_like"/>
    <property type="match status" value="1"/>
</dbReference>
<dbReference type="InterPro" id="IPR010994">
    <property type="entry name" value="RuvA_2-like"/>
</dbReference>
<keyword evidence="5 10" id="KW-0862">Zinc</keyword>
<feature type="binding site" evidence="10">
    <location>
        <begin position="83"/>
        <end position="84"/>
    </location>
    <ligand>
        <name>NAD(+)</name>
        <dbReference type="ChEBI" id="CHEBI:57540"/>
    </ligand>
</feature>
<dbReference type="EC" id="6.5.1.2" evidence="10"/>